<dbReference type="EMBL" id="MFPS01000008">
    <property type="protein sequence ID" value="OGH58932.1"/>
    <property type="molecule type" value="Genomic_DNA"/>
</dbReference>
<dbReference type="NCBIfam" id="TIGR02532">
    <property type="entry name" value="IV_pilin_GFxxxE"/>
    <property type="match status" value="1"/>
</dbReference>
<name>A0A1F6LHQ1_9BACT</name>
<dbReference type="GO" id="GO:0016020">
    <property type="term" value="C:membrane"/>
    <property type="evidence" value="ECO:0007669"/>
    <property type="project" value="UniProtKB-SubCell"/>
</dbReference>
<dbReference type="InterPro" id="IPR045584">
    <property type="entry name" value="Pilin-like"/>
</dbReference>
<organism evidence="7 8">
    <name type="scientific">Candidatus Magasanikbacteria bacterium RIFCSPHIGHO2_01_FULL_33_34</name>
    <dbReference type="NCBI Taxonomy" id="1798671"/>
    <lineage>
        <taxon>Bacteria</taxon>
        <taxon>Candidatus Magasanikiibacteriota</taxon>
    </lineage>
</organism>
<dbReference type="GO" id="GO:0015628">
    <property type="term" value="P:protein secretion by the type II secretion system"/>
    <property type="evidence" value="ECO:0007669"/>
    <property type="project" value="InterPro"/>
</dbReference>
<dbReference type="SUPFAM" id="SSF54523">
    <property type="entry name" value="Pili subunits"/>
    <property type="match status" value="1"/>
</dbReference>
<accession>A0A1F6LHQ1</accession>
<dbReference type="InterPro" id="IPR012902">
    <property type="entry name" value="N_methyl_site"/>
</dbReference>
<dbReference type="Proteomes" id="UP000177067">
    <property type="component" value="Unassembled WGS sequence"/>
</dbReference>
<evidence type="ECO:0000256" key="1">
    <source>
        <dbReference type="ARBA" id="ARBA00004167"/>
    </source>
</evidence>
<dbReference type="InterPro" id="IPR002416">
    <property type="entry name" value="T2SS_protein-GspH"/>
</dbReference>
<evidence type="ECO:0008006" key="9">
    <source>
        <dbReference type="Google" id="ProtNLM"/>
    </source>
</evidence>
<evidence type="ECO:0000256" key="6">
    <source>
        <dbReference type="SAM" id="Phobius"/>
    </source>
</evidence>
<evidence type="ECO:0000256" key="4">
    <source>
        <dbReference type="ARBA" id="ARBA00022989"/>
    </source>
</evidence>
<keyword evidence="3 6" id="KW-0812">Transmembrane</keyword>
<dbReference type="Pfam" id="PF07963">
    <property type="entry name" value="N_methyl"/>
    <property type="match status" value="1"/>
</dbReference>
<sequence length="182" mass="19612">MIKNRRSGFTLIELLIVIAIIAILAVAVFVLLDPLTRFQDSRDAVRFNDAEAIVNAIHLHQVDNGGMFLNAIASTTINTDTWYMIIDGGGTSGMNSGCDDTYDDGNCDASIVDDDDCVDLDQLVSGGYLPSVPISPNGVVTWDDGKLNGDEGTGYALRHNKYGSISIQACESENYDSIIVTK</sequence>
<proteinExistence type="predicted"/>
<comment type="subcellular location">
    <subcellularLocation>
        <location evidence="1">Membrane</location>
        <topology evidence="1">Single-pass membrane protein</topology>
    </subcellularLocation>
</comment>
<evidence type="ECO:0000313" key="7">
    <source>
        <dbReference type="EMBL" id="OGH58932.1"/>
    </source>
</evidence>
<dbReference type="GO" id="GO:0015627">
    <property type="term" value="C:type II protein secretion system complex"/>
    <property type="evidence" value="ECO:0007669"/>
    <property type="project" value="InterPro"/>
</dbReference>
<reference evidence="7 8" key="1">
    <citation type="journal article" date="2016" name="Nat. Commun.">
        <title>Thousands of microbial genomes shed light on interconnected biogeochemical processes in an aquifer system.</title>
        <authorList>
            <person name="Anantharaman K."/>
            <person name="Brown C.T."/>
            <person name="Hug L.A."/>
            <person name="Sharon I."/>
            <person name="Castelle C.J."/>
            <person name="Probst A.J."/>
            <person name="Thomas B.C."/>
            <person name="Singh A."/>
            <person name="Wilkins M.J."/>
            <person name="Karaoz U."/>
            <person name="Brodie E.L."/>
            <person name="Williams K.H."/>
            <person name="Hubbard S.S."/>
            <person name="Banfield J.F."/>
        </authorList>
    </citation>
    <scope>NUCLEOTIDE SEQUENCE [LARGE SCALE GENOMIC DNA]</scope>
</reference>
<evidence type="ECO:0000313" key="8">
    <source>
        <dbReference type="Proteomes" id="UP000177067"/>
    </source>
</evidence>
<gene>
    <name evidence="7" type="ORF">A2725_04260</name>
</gene>
<dbReference type="PROSITE" id="PS00409">
    <property type="entry name" value="PROKAR_NTER_METHYL"/>
    <property type="match status" value="1"/>
</dbReference>
<feature type="transmembrane region" description="Helical" evidence="6">
    <location>
        <begin position="12"/>
        <end position="32"/>
    </location>
</feature>
<comment type="caution">
    <text evidence="7">The sequence shown here is derived from an EMBL/GenBank/DDBJ whole genome shotgun (WGS) entry which is preliminary data.</text>
</comment>
<keyword evidence="4 6" id="KW-1133">Transmembrane helix</keyword>
<dbReference type="AlphaFoldDB" id="A0A1F6LHQ1"/>
<dbReference type="PRINTS" id="PR00885">
    <property type="entry name" value="BCTERIALGSPH"/>
</dbReference>
<evidence type="ECO:0000256" key="2">
    <source>
        <dbReference type="ARBA" id="ARBA00022481"/>
    </source>
</evidence>
<evidence type="ECO:0000256" key="5">
    <source>
        <dbReference type="ARBA" id="ARBA00023136"/>
    </source>
</evidence>
<keyword evidence="5 6" id="KW-0472">Membrane</keyword>
<dbReference type="Gene3D" id="3.30.700.10">
    <property type="entry name" value="Glycoprotein, Type 4 Pilin"/>
    <property type="match status" value="1"/>
</dbReference>
<keyword evidence="2" id="KW-0488">Methylation</keyword>
<protein>
    <recommendedName>
        <fullName evidence="9">Type II secretion system protein GspG C-terminal domain-containing protein</fullName>
    </recommendedName>
</protein>
<evidence type="ECO:0000256" key="3">
    <source>
        <dbReference type="ARBA" id="ARBA00022692"/>
    </source>
</evidence>